<protein>
    <recommendedName>
        <fullName evidence="3">Proteasome assembly chaperone 3</fullName>
    </recommendedName>
</protein>
<dbReference type="GeneID" id="92382831"/>
<dbReference type="EMBL" id="CZPT02001008">
    <property type="protein sequence ID" value="SCU68577.1"/>
    <property type="molecule type" value="Genomic_DNA"/>
</dbReference>
<keyword evidence="2" id="KW-1185">Reference proteome</keyword>
<dbReference type="AlphaFoldDB" id="A0A1G4I920"/>
<reference evidence="1" key="1">
    <citation type="submission" date="2016-09" db="EMBL/GenBank/DDBJ databases">
        <authorList>
            <person name="Hebert L."/>
            <person name="Moumen B."/>
        </authorList>
    </citation>
    <scope>NUCLEOTIDE SEQUENCE [LARGE SCALE GENOMIC DNA]</scope>
    <source>
        <strain evidence="1">OVI</strain>
    </source>
</reference>
<gene>
    <name evidence="1" type="ORF">TEOVI_000889700</name>
</gene>
<accession>A0A1G4I920</accession>
<dbReference type="VEuPathDB" id="TriTrypDB:TEOVI_000889700"/>
<proteinExistence type="predicted"/>
<evidence type="ECO:0000313" key="1">
    <source>
        <dbReference type="EMBL" id="SCU68577.1"/>
    </source>
</evidence>
<evidence type="ECO:0008006" key="3">
    <source>
        <dbReference type="Google" id="ProtNLM"/>
    </source>
</evidence>
<sequence length="190" mass="20391">MPAPSLATRHFTFTHEVPADDVFELEENAPRRVPIACVTLQMVSFNRRCFWFHIAMTREGFSAPPPPFGACAVSFSGVSGDSAATTLVDDTALPQLGFKEAQHEVGVGAPNPQAVFADSLARRLSRRLEREFTSGVAVYVACGIIGENQSDLLGTPAGYGSEVTRRFGAEVFKHAMDLICEEGLGKATAA</sequence>
<evidence type="ECO:0000313" key="2">
    <source>
        <dbReference type="Proteomes" id="UP000195570"/>
    </source>
</evidence>
<comment type="caution">
    <text evidence="1">The sequence shown here is derived from an EMBL/GenBank/DDBJ whole genome shotgun (WGS) entry which is preliminary data.</text>
</comment>
<dbReference type="Proteomes" id="UP000195570">
    <property type="component" value="Unassembled WGS sequence"/>
</dbReference>
<name>A0A1G4I920_TRYEQ</name>
<organism evidence="1 2">
    <name type="scientific">Trypanosoma equiperdum</name>
    <dbReference type="NCBI Taxonomy" id="5694"/>
    <lineage>
        <taxon>Eukaryota</taxon>
        <taxon>Discoba</taxon>
        <taxon>Euglenozoa</taxon>
        <taxon>Kinetoplastea</taxon>
        <taxon>Metakinetoplastina</taxon>
        <taxon>Trypanosomatida</taxon>
        <taxon>Trypanosomatidae</taxon>
        <taxon>Trypanosoma</taxon>
    </lineage>
</organism>
<dbReference type="RefSeq" id="XP_067079718.1">
    <property type="nucleotide sequence ID" value="XM_067223617.1"/>
</dbReference>